<name>A0A1E1K0T7_9HELO</name>
<dbReference type="Gene3D" id="3.40.50.150">
    <property type="entry name" value="Vaccinia Virus protein VP39"/>
    <property type="match status" value="1"/>
</dbReference>
<dbReference type="Gene3D" id="2.20.25.110">
    <property type="entry name" value="S-adenosyl-L-methionine-dependent methyltransferases"/>
    <property type="match status" value="1"/>
</dbReference>
<reference evidence="3" key="1">
    <citation type="submission" date="2016-03" db="EMBL/GenBank/DDBJ databases">
        <authorList>
            <person name="Guldener U."/>
        </authorList>
    </citation>
    <scope>NUCLEOTIDE SEQUENCE [LARGE SCALE GENOMIC DNA]</scope>
    <source>
        <strain evidence="3">04CH-RAC-A.6.1</strain>
    </source>
</reference>
<feature type="domain" description="SET" evidence="1">
    <location>
        <begin position="340"/>
        <end position="621"/>
    </location>
</feature>
<dbReference type="Gene3D" id="1.10.220.160">
    <property type="match status" value="1"/>
</dbReference>
<dbReference type="SUPFAM" id="SSF82199">
    <property type="entry name" value="SET domain"/>
    <property type="match status" value="1"/>
</dbReference>
<dbReference type="Gene3D" id="6.10.140.2220">
    <property type="match status" value="1"/>
</dbReference>
<dbReference type="Pfam" id="PF00856">
    <property type="entry name" value="SET"/>
    <property type="match status" value="1"/>
</dbReference>
<dbReference type="CDD" id="cd20071">
    <property type="entry name" value="SET_SMYD"/>
    <property type="match status" value="1"/>
</dbReference>
<evidence type="ECO:0000313" key="3">
    <source>
        <dbReference type="Proteomes" id="UP000178912"/>
    </source>
</evidence>
<organism evidence="2 3">
    <name type="scientific">Rhynchosporium agropyri</name>
    <dbReference type="NCBI Taxonomy" id="914238"/>
    <lineage>
        <taxon>Eukaryota</taxon>
        <taxon>Fungi</taxon>
        <taxon>Dikarya</taxon>
        <taxon>Ascomycota</taxon>
        <taxon>Pezizomycotina</taxon>
        <taxon>Leotiomycetes</taxon>
        <taxon>Helotiales</taxon>
        <taxon>Ploettnerulaceae</taxon>
        <taxon>Rhynchosporium</taxon>
    </lineage>
</organism>
<protein>
    <recommendedName>
        <fullName evidence="1">SET domain-containing protein</fullName>
    </recommendedName>
</protein>
<dbReference type="InterPro" id="IPR041698">
    <property type="entry name" value="Methyltransf_25"/>
</dbReference>
<dbReference type="SUPFAM" id="SSF53335">
    <property type="entry name" value="S-adenosyl-L-methionine-dependent methyltransferases"/>
    <property type="match status" value="1"/>
</dbReference>
<keyword evidence="3" id="KW-1185">Reference proteome</keyword>
<dbReference type="Proteomes" id="UP000178912">
    <property type="component" value="Unassembled WGS sequence"/>
</dbReference>
<dbReference type="InterPro" id="IPR046341">
    <property type="entry name" value="SET_dom_sf"/>
</dbReference>
<dbReference type="CDD" id="cd02440">
    <property type="entry name" value="AdoMet_MTases"/>
    <property type="match status" value="1"/>
</dbReference>
<dbReference type="EMBL" id="FJUX01000009">
    <property type="protein sequence ID" value="CZS91747.1"/>
    <property type="molecule type" value="Genomic_DNA"/>
</dbReference>
<dbReference type="InterPro" id="IPR029063">
    <property type="entry name" value="SAM-dependent_MTases_sf"/>
</dbReference>
<dbReference type="InterPro" id="IPR050869">
    <property type="entry name" value="H3K4_H4K5_MeTrfase"/>
</dbReference>
<evidence type="ECO:0000259" key="1">
    <source>
        <dbReference type="PROSITE" id="PS50280"/>
    </source>
</evidence>
<dbReference type="OrthoDB" id="1028014at2759"/>
<dbReference type="PANTHER" id="PTHR12197">
    <property type="entry name" value="HISTONE-LYSINE N-METHYLTRANSFERASE SMYD"/>
    <property type="match status" value="1"/>
</dbReference>
<proteinExistence type="predicted"/>
<sequence length="659" mass="74046">MAKCRMRNDAQLGHVESLFPHVKGDWWKDAFNEMYLRTDGDVVEDPAITEAECNEMLSIEAVSKLFNTGTAGGRSLRVLDLCCGQGRHSVYFAEKYPKIEFHGLDSSAYLIEIARLRAKEAQCKNVSFDVGDARHIPSEDNTFDLIIMMGNSFGVYSDEDDNAALLEEVGRTLKSGGTFLADMVSAEYTKSNFQDGGWEFINGGKFPIPNSTMTAGDKSSETMIACRERELSTDGKWLASREMVIGMSRGILQDLFYKFRLYEVEEMERLLHKSRMVLDRVACQELFGPAGEGTRNGDLGMMASRHLIVGMSSKGSDHTNGSSITPNASEESLPNVFVHPCLVINTDPVKGRVVRVTTDVEAGTLLMVDDPYALVPDITPESGDFLPCSRLECSKRVTDPITSVTCPQECNSDVIWCNASCQSLGKARHDLECTWLKRNATTIVQNHGQYDMTMLWIIVRTLVSRSLEKQLETDKQVSQPTFNGDFNSLDFKFAHNYIEIQKLRNNYEAIVSSKIEHYHALVNDFLGPNSGFQSEVEMQEIVDLICKEEMNAFCLYPKGTSAPGVTKGRGRAYALGLYTRATWMNHDCEPNMTHKPNRNSQYTFRTTRDLAAGEECTIAYTDLMEPQHANVKSRRAFMKEWFTFDCTCRRCEREMAAST</sequence>
<dbReference type="InterPro" id="IPR001214">
    <property type="entry name" value="SET_dom"/>
</dbReference>
<gene>
    <name evidence="2" type="ORF">RAG0_02272</name>
</gene>
<dbReference type="AlphaFoldDB" id="A0A1E1K0T7"/>
<dbReference type="Pfam" id="PF13649">
    <property type="entry name" value="Methyltransf_25"/>
    <property type="match status" value="1"/>
</dbReference>
<dbReference type="PANTHER" id="PTHR12197:SF292">
    <property type="entry name" value="SET DOMAIN-CONTAINING PROTEIN"/>
    <property type="match status" value="1"/>
</dbReference>
<dbReference type="PROSITE" id="PS50280">
    <property type="entry name" value="SET"/>
    <property type="match status" value="1"/>
</dbReference>
<dbReference type="Gene3D" id="2.170.270.10">
    <property type="entry name" value="SET domain"/>
    <property type="match status" value="1"/>
</dbReference>
<evidence type="ECO:0000313" key="2">
    <source>
        <dbReference type="EMBL" id="CZS91747.1"/>
    </source>
</evidence>
<accession>A0A1E1K0T7</accession>